<feature type="region of interest" description="Disordered" evidence="1">
    <location>
        <begin position="55"/>
        <end position="107"/>
    </location>
</feature>
<evidence type="ECO:0000256" key="1">
    <source>
        <dbReference type="SAM" id="MobiDB-lite"/>
    </source>
</evidence>
<keyword evidence="2" id="KW-0472">Membrane</keyword>
<reference evidence="4" key="1">
    <citation type="journal article" date="2013" name="Nature">
        <title>Draft genome of the wheat A-genome progenitor Triticum urartu.</title>
        <authorList>
            <person name="Ling H.Q."/>
            <person name="Zhao S."/>
            <person name="Liu D."/>
            <person name="Wang J."/>
            <person name="Sun H."/>
            <person name="Zhang C."/>
            <person name="Fan H."/>
            <person name="Li D."/>
            <person name="Dong L."/>
            <person name="Tao Y."/>
            <person name="Gao C."/>
            <person name="Wu H."/>
            <person name="Li Y."/>
            <person name="Cui Y."/>
            <person name="Guo X."/>
            <person name="Zheng S."/>
            <person name="Wang B."/>
            <person name="Yu K."/>
            <person name="Liang Q."/>
            <person name="Yang W."/>
            <person name="Lou X."/>
            <person name="Chen J."/>
            <person name="Feng M."/>
            <person name="Jian J."/>
            <person name="Zhang X."/>
            <person name="Luo G."/>
            <person name="Jiang Y."/>
            <person name="Liu J."/>
            <person name="Wang Z."/>
            <person name="Sha Y."/>
            <person name="Zhang B."/>
            <person name="Wu H."/>
            <person name="Tang D."/>
            <person name="Shen Q."/>
            <person name="Xue P."/>
            <person name="Zou S."/>
            <person name="Wang X."/>
            <person name="Liu X."/>
            <person name="Wang F."/>
            <person name="Yang Y."/>
            <person name="An X."/>
            <person name="Dong Z."/>
            <person name="Zhang K."/>
            <person name="Zhang X."/>
            <person name="Luo M.C."/>
            <person name="Dvorak J."/>
            <person name="Tong Y."/>
            <person name="Wang J."/>
            <person name="Yang H."/>
            <person name="Li Z."/>
            <person name="Wang D."/>
            <person name="Zhang A."/>
            <person name="Wang J."/>
        </authorList>
    </citation>
    <scope>NUCLEOTIDE SEQUENCE</scope>
    <source>
        <strain evidence="4">cv. G1812</strain>
    </source>
</reference>
<keyword evidence="2" id="KW-1133">Transmembrane helix</keyword>
<evidence type="ECO:0000313" key="3">
    <source>
        <dbReference type="EnsemblPlants" id="TuG1812G0200006275.01.T02"/>
    </source>
</evidence>
<reference evidence="3" key="2">
    <citation type="submission" date="2018-03" db="EMBL/GenBank/DDBJ databases">
        <title>The Triticum urartu genome reveals the dynamic nature of wheat genome evolution.</title>
        <authorList>
            <person name="Ling H."/>
            <person name="Ma B."/>
            <person name="Shi X."/>
            <person name="Liu H."/>
            <person name="Dong L."/>
            <person name="Sun H."/>
            <person name="Cao Y."/>
            <person name="Gao Q."/>
            <person name="Zheng S."/>
            <person name="Li Y."/>
            <person name="Yu Y."/>
            <person name="Du H."/>
            <person name="Qi M."/>
            <person name="Li Y."/>
            <person name="Yu H."/>
            <person name="Cui Y."/>
            <person name="Wang N."/>
            <person name="Chen C."/>
            <person name="Wu H."/>
            <person name="Zhao Y."/>
            <person name="Zhang J."/>
            <person name="Li Y."/>
            <person name="Zhou W."/>
            <person name="Zhang B."/>
            <person name="Hu W."/>
            <person name="Eijk M."/>
            <person name="Tang J."/>
            <person name="Witsenboer H."/>
            <person name="Zhao S."/>
            <person name="Li Z."/>
            <person name="Zhang A."/>
            <person name="Wang D."/>
            <person name="Liang C."/>
        </authorList>
    </citation>
    <scope>NUCLEOTIDE SEQUENCE [LARGE SCALE GENOMIC DNA]</scope>
    <source>
        <strain evidence="3">cv. G1812</strain>
    </source>
</reference>
<keyword evidence="2" id="KW-0812">Transmembrane</keyword>
<dbReference type="Gramene" id="TuG1812G0200006275.01.T02">
    <property type="protein sequence ID" value="TuG1812G0200006275.01.T02"/>
    <property type="gene ID" value="TuG1812G0200006275.01"/>
</dbReference>
<dbReference type="Gramene" id="TuG1812G0200006275.01.T03">
    <property type="protein sequence ID" value="TuG1812G0200006275.01.T03"/>
    <property type="gene ID" value="TuG1812G0200006275.01"/>
</dbReference>
<protein>
    <submittedName>
        <fullName evidence="3">Uncharacterized protein</fullName>
    </submittedName>
</protein>
<reference evidence="3" key="3">
    <citation type="submission" date="2022-06" db="UniProtKB">
        <authorList>
            <consortium name="EnsemblPlants"/>
        </authorList>
    </citation>
    <scope>IDENTIFICATION</scope>
</reference>
<dbReference type="EnsemblPlants" id="TuG1812G0200006275.01.T02">
    <property type="protein sequence ID" value="TuG1812G0200006275.01.T02"/>
    <property type="gene ID" value="TuG1812G0200006275.01"/>
</dbReference>
<feature type="transmembrane region" description="Helical" evidence="2">
    <location>
        <begin position="202"/>
        <end position="225"/>
    </location>
</feature>
<accession>A0A8R7PMC1</accession>
<dbReference type="AlphaFoldDB" id="A0A8R7PMC1"/>
<name>A0A8R7PMC1_TRIUA</name>
<evidence type="ECO:0000256" key="2">
    <source>
        <dbReference type="SAM" id="Phobius"/>
    </source>
</evidence>
<dbReference type="EnsemblPlants" id="TuG1812G0200006275.01.T03">
    <property type="protein sequence ID" value="TuG1812G0200006275.01.T03"/>
    <property type="gene ID" value="TuG1812G0200006275.01"/>
</dbReference>
<proteinExistence type="predicted"/>
<dbReference type="Proteomes" id="UP000015106">
    <property type="component" value="Chromosome 2"/>
</dbReference>
<evidence type="ECO:0000313" key="4">
    <source>
        <dbReference type="Proteomes" id="UP000015106"/>
    </source>
</evidence>
<organism evidence="3 4">
    <name type="scientific">Triticum urartu</name>
    <name type="common">Red wild einkorn</name>
    <name type="synonym">Crithodium urartu</name>
    <dbReference type="NCBI Taxonomy" id="4572"/>
    <lineage>
        <taxon>Eukaryota</taxon>
        <taxon>Viridiplantae</taxon>
        <taxon>Streptophyta</taxon>
        <taxon>Embryophyta</taxon>
        <taxon>Tracheophyta</taxon>
        <taxon>Spermatophyta</taxon>
        <taxon>Magnoliopsida</taxon>
        <taxon>Liliopsida</taxon>
        <taxon>Poales</taxon>
        <taxon>Poaceae</taxon>
        <taxon>BOP clade</taxon>
        <taxon>Pooideae</taxon>
        <taxon>Triticodae</taxon>
        <taxon>Triticeae</taxon>
        <taxon>Triticinae</taxon>
        <taxon>Triticum</taxon>
    </lineage>
</organism>
<keyword evidence="4" id="KW-1185">Reference proteome</keyword>
<sequence length="228" mass="25353">MARWSAIRDRALLLPVRRRSRGKANFSRSSAVLPAAQVSPSPCLFSPADPLLPRVRAPPGASASPTPAPISPLARLPAPHRTPAASRGTRSLDLGMNPQQEDPRENPEKLKLTKVLTEAVKCAQALKTDELIADTRVKEAFAELVNEVYPRLPESLQDQLLVDFKLNILRRAQEKNTPPAELMDGEQKKNFLRKKGARTNTLWIIEKLVLLVGVCCFMYLMSFYVTGY</sequence>